<feature type="non-terminal residue" evidence="2">
    <location>
        <position position="1"/>
    </location>
</feature>
<proteinExistence type="predicted"/>
<gene>
    <name evidence="2" type="ORF">METZ01_LOCUS332259</name>
</gene>
<organism evidence="2">
    <name type="scientific">marine metagenome</name>
    <dbReference type="NCBI Taxonomy" id="408172"/>
    <lineage>
        <taxon>unclassified sequences</taxon>
        <taxon>metagenomes</taxon>
        <taxon>ecological metagenomes</taxon>
    </lineage>
</organism>
<reference evidence="2" key="1">
    <citation type="submission" date="2018-05" db="EMBL/GenBank/DDBJ databases">
        <authorList>
            <person name="Lanie J.A."/>
            <person name="Ng W.-L."/>
            <person name="Kazmierczak K.M."/>
            <person name="Andrzejewski T.M."/>
            <person name="Davidsen T.M."/>
            <person name="Wayne K.J."/>
            <person name="Tettelin H."/>
            <person name="Glass J.I."/>
            <person name="Rusch D."/>
            <person name="Podicherti R."/>
            <person name="Tsui H.-C.T."/>
            <person name="Winkler M.E."/>
        </authorList>
    </citation>
    <scope>NUCLEOTIDE SEQUENCE</scope>
</reference>
<protein>
    <submittedName>
        <fullName evidence="2">Uncharacterized protein</fullName>
    </submittedName>
</protein>
<evidence type="ECO:0000256" key="1">
    <source>
        <dbReference type="SAM" id="MobiDB-lite"/>
    </source>
</evidence>
<sequence length="337" mass="36341">SENFDDGTLGTMTSEDLSEGGPVWVAGTTEDATSTYWSPPDHGSFAFYNDDFHEYNYTYTDARLTSGAINLSALSETAIAGLSLVGDLYFTQPSGPCEDGGTYAEELELVVMFDGGAWESRGLINSTAGWEMVEIPLNLPGGASSAKVGLRYSDCGGNWGYGVAVDNFSVMVPPELDLIGYNLYKNGEMMTLLPGEGFLDVVNEEGTYTYAVTTLLTMYGESDPVSAEVQVTAPAPAMNPPRNLMVNTVGYSADLHWMPPAGSDQWLSHDNGMVGNVLGGEDAFDFQIASRYPAQDLIEFQGKELQEVQFMGGMYISTSTYMVQVHTAQPGQEPVLI</sequence>
<name>A0A382Q3A4_9ZZZZ</name>
<dbReference type="AlphaFoldDB" id="A0A382Q3A4"/>
<feature type="region of interest" description="Disordered" evidence="1">
    <location>
        <begin position="1"/>
        <end position="23"/>
    </location>
</feature>
<accession>A0A382Q3A4</accession>
<feature type="non-terminal residue" evidence="2">
    <location>
        <position position="337"/>
    </location>
</feature>
<evidence type="ECO:0000313" key="2">
    <source>
        <dbReference type="EMBL" id="SVC79405.1"/>
    </source>
</evidence>
<dbReference type="EMBL" id="UINC01111292">
    <property type="protein sequence ID" value="SVC79405.1"/>
    <property type="molecule type" value="Genomic_DNA"/>
</dbReference>